<dbReference type="InterPro" id="IPR011054">
    <property type="entry name" value="Rudment_hybrid_motif"/>
</dbReference>
<comment type="subunit">
    <text evidence="5 6">Homodimer.</text>
</comment>
<dbReference type="GO" id="GO:0005524">
    <property type="term" value="F:ATP binding"/>
    <property type="evidence" value="ECO:0007669"/>
    <property type="project" value="UniProtKB-UniRule"/>
</dbReference>
<protein>
    <recommendedName>
        <fullName evidence="5 6">N5-carboxyaminoimidazole ribonucleotide synthase</fullName>
        <shortName evidence="5 6">N5-CAIR synthase</shortName>
        <ecNumber evidence="5 6">6.3.4.18</ecNumber>
    </recommendedName>
    <alternativeName>
        <fullName evidence="5 6">5-(carboxyamino)imidazole ribonucleotide synthetase</fullName>
    </alternativeName>
</protein>
<feature type="binding site" evidence="5">
    <location>
        <position position="213"/>
    </location>
    <ligand>
        <name>ATP</name>
        <dbReference type="ChEBI" id="CHEBI:30616"/>
    </ligand>
</feature>
<dbReference type="EC" id="6.3.4.18" evidence="5 6"/>
<dbReference type="GO" id="GO:0004638">
    <property type="term" value="F:phosphoribosylaminoimidazole carboxylase activity"/>
    <property type="evidence" value="ECO:0007669"/>
    <property type="project" value="InterPro"/>
</dbReference>
<comment type="function">
    <text evidence="6">Catalyzes the ATP-dependent conversion of 5-aminoimidazole ribonucleotide (AIR) and HCO(3)- to N5-carboxyaminoimidazole ribonucleotide (N5-CAIR).</text>
</comment>
<evidence type="ECO:0000256" key="6">
    <source>
        <dbReference type="RuleBase" id="RU361200"/>
    </source>
</evidence>
<feature type="binding site" evidence="5">
    <location>
        <begin position="182"/>
        <end position="185"/>
    </location>
    <ligand>
        <name>ATP</name>
        <dbReference type="ChEBI" id="CHEBI:30616"/>
    </ligand>
</feature>
<dbReference type="Gene3D" id="3.30.470.20">
    <property type="entry name" value="ATP-grasp fold, B domain"/>
    <property type="match status" value="1"/>
</dbReference>
<accession>A0A173S632</accession>
<dbReference type="AlphaFoldDB" id="A0A173S632"/>
<dbReference type="GO" id="GO:0046872">
    <property type="term" value="F:metal ion binding"/>
    <property type="evidence" value="ECO:0007669"/>
    <property type="project" value="InterPro"/>
</dbReference>
<feature type="binding site" evidence="5">
    <location>
        <begin position="266"/>
        <end position="267"/>
    </location>
    <ligand>
        <name>ATP</name>
        <dbReference type="ChEBI" id="CHEBI:30616"/>
    </ligand>
</feature>
<feature type="binding site" evidence="5">
    <location>
        <position position="147"/>
    </location>
    <ligand>
        <name>ATP</name>
        <dbReference type="ChEBI" id="CHEBI:30616"/>
    </ligand>
</feature>
<sequence>MSKLILPPSTIGIIGGGQLGRMMAIAAKQMGYKIAVLEPVANGPLAQVADIEINATYDDELALLSLFKQSDVITYEFENVSSEMIKQLESKGYLPQGNRPIAITQHRFLEKIAINDCGFKTAPFMKVESEAELRYAIKQLGYPAILKTTCGGYDGKGQWMLKTDEDILEVIPIVEGTECILEGFVPFEKEISVIVTRGTNGDVETFPVAENIHQNHILHLSIVPADISSELMIKAEEIARTLIERLDFVGTLAIEMFVIGDDIIINELAPRPHNSGHYTIDACNISQFEQHIRAVCGLPLIKPTLIEPAIMVNLLGQHVDYALKMWTTPEFHQAKVHLYGKEELRANRKVGHMTFTSKKREDLHKTVELFLENFPK</sequence>
<dbReference type="Gene3D" id="3.40.50.20">
    <property type="match status" value="1"/>
</dbReference>
<dbReference type="OrthoDB" id="9804625at2"/>
<dbReference type="GO" id="GO:0006189">
    <property type="term" value="P:'de novo' IMP biosynthetic process"/>
    <property type="evidence" value="ECO:0007669"/>
    <property type="project" value="UniProtKB-UniRule"/>
</dbReference>
<dbReference type="FunFam" id="3.30.470.20:FF:000029">
    <property type="entry name" value="N5-carboxyaminoimidazole ribonucleotide synthase"/>
    <property type="match status" value="1"/>
</dbReference>
<dbReference type="InterPro" id="IPR011761">
    <property type="entry name" value="ATP-grasp"/>
</dbReference>
<dbReference type="PANTHER" id="PTHR11609:SF5">
    <property type="entry name" value="PHOSPHORIBOSYLAMINOIMIDAZOLE CARBOXYLASE"/>
    <property type="match status" value="1"/>
</dbReference>
<dbReference type="RefSeq" id="WP_006784956.1">
    <property type="nucleotide sequence ID" value="NZ_CABJBH010000014.1"/>
</dbReference>
<dbReference type="GeneID" id="60058089"/>
<keyword evidence="2 5" id="KW-0547">Nucleotide-binding</keyword>
<keyword evidence="3 5" id="KW-0658">Purine biosynthesis</keyword>
<dbReference type="SUPFAM" id="SSF52440">
    <property type="entry name" value="PreATP-grasp domain"/>
    <property type="match status" value="1"/>
</dbReference>
<dbReference type="InterPro" id="IPR005875">
    <property type="entry name" value="PurK"/>
</dbReference>
<comment type="catalytic activity">
    <reaction evidence="5 6">
        <text>5-amino-1-(5-phospho-beta-D-ribosyl)imidazole + hydrogencarbonate + ATP = 5-carboxyamino-1-(5-phospho-D-ribosyl)imidazole + ADP + phosphate + 2 H(+)</text>
        <dbReference type="Rhea" id="RHEA:19317"/>
        <dbReference type="ChEBI" id="CHEBI:15378"/>
        <dbReference type="ChEBI" id="CHEBI:17544"/>
        <dbReference type="ChEBI" id="CHEBI:30616"/>
        <dbReference type="ChEBI" id="CHEBI:43474"/>
        <dbReference type="ChEBI" id="CHEBI:58730"/>
        <dbReference type="ChEBI" id="CHEBI:137981"/>
        <dbReference type="ChEBI" id="CHEBI:456216"/>
        <dbReference type="EC" id="6.3.4.18"/>
    </reaction>
</comment>
<comment type="caution">
    <text evidence="7">The sequence shown here is derived from an EMBL/GenBank/DDBJ whole genome shotgun (WGS) entry which is preliminary data.</text>
</comment>
<keyword evidence="1 5" id="KW-0436">Ligase</keyword>
<comment type="pathway">
    <text evidence="5 6">Purine metabolism; IMP biosynthesis via de novo pathway; 5-amino-1-(5-phospho-D-ribosyl)imidazole-4-carboxylate from 5-amino-1-(5-phospho-D-ribosyl)imidazole (N5-CAIR route): step 1/2.</text>
</comment>
<dbReference type="Pfam" id="PF17769">
    <property type="entry name" value="PurK_C"/>
    <property type="match status" value="1"/>
</dbReference>
<dbReference type="GO" id="GO:0034028">
    <property type="term" value="F:5-(carboxyamino)imidazole ribonucleotide synthase activity"/>
    <property type="evidence" value="ECO:0007669"/>
    <property type="project" value="UniProtKB-UniRule"/>
</dbReference>
<proteinExistence type="inferred from homology"/>
<keyword evidence="4 5" id="KW-0067">ATP-binding</keyword>
<dbReference type="NCBIfam" id="NF004679">
    <property type="entry name" value="PRK06019.1-5"/>
    <property type="match status" value="1"/>
</dbReference>
<dbReference type="NCBIfam" id="NF004675">
    <property type="entry name" value="PRK06019.1-1"/>
    <property type="match status" value="1"/>
</dbReference>
<feature type="binding site" evidence="5">
    <location>
        <position position="107"/>
    </location>
    <ligand>
        <name>ATP</name>
        <dbReference type="ChEBI" id="CHEBI:30616"/>
    </ligand>
</feature>
<evidence type="ECO:0000256" key="3">
    <source>
        <dbReference type="ARBA" id="ARBA00022755"/>
    </source>
</evidence>
<dbReference type="NCBIfam" id="NF004676">
    <property type="entry name" value="PRK06019.1-2"/>
    <property type="match status" value="1"/>
</dbReference>
<comment type="similarity">
    <text evidence="5 6">Belongs to the PurK/PurT family.</text>
</comment>
<dbReference type="SUPFAM" id="SSF56059">
    <property type="entry name" value="Glutathione synthetase ATP-binding domain-like"/>
    <property type="match status" value="1"/>
</dbReference>
<dbReference type="InterPro" id="IPR016185">
    <property type="entry name" value="PreATP-grasp_dom_sf"/>
</dbReference>
<dbReference type="Pfam" id="PF02222">
    <property type="entry name" value="ATP-grasp"/>
    <property type="match status" value="1"/>
</dbReference>
<dbReference type="InterPro" id="IPR040686">
    <property type="entry name" value="PurK_C"/>
</dbReference>
<dbReference type="PANTHER" id="PTHR11609">
    <property type="entry name" value="PURINE BIOSYNTHESIS PROTEIN 6/7, PUR6/7"/>
    <property type="match status" value="1"/>
</dbReference>
<dbReference type="EMBL" id="WMQE01000012">
    <property type="protein sequence ID" value="MTK21098.1"/>
    <property type="molecule type" value="Genomic_DNA"/>
</dbReference>
<evidence type="ECO:0000313" key="7">
    <source>
        <dbReference type="EMBL" id="MTK21098.1"/>
    </source>
</evidence>
<feature type="binding site" evidence="5">
    <location>
        <position position="190"/>
    </location>
    <ligand>
        <name>ATP</name>
        <dbReference type="ChEBI" id="CHEBI:30616"/>
    </ligand>
</feature>
<dbReference type="SUPFAM" id="SSF51246">
    <property type="entry name" value="Rudiment single hybrid motif"/>
    <property type="match status" value="1"/>
</dbReference>
<dbReference type="Proteomes" id="UP000487649">
    <property type="component" value="Unassembled WGS sequence"/>
</dbReference>
<dbReference type="Gene3D" id="3.30.1490.20">
    <property type="entry name" value="ATP-grasp fold, A domain"/>
    <property type="match status" value="1"/>
</dbReference>
<evidence type="ECO:0000313" key="8">
    <source>
        <dbReference type="Proteomes" id="UP000487649"/>
    </source>
</evidence>
<dbReference type="InterPro" id="IPR054350">
    <property type="entry name" value="PurT/PurK_preATP-grasp"/>
</dbReference>
<dbReference type="HAMAP" id="MF_01928">
    <property type="entry name" value="PurK"/>
    <property type="match status" value="1"/>
</dbReference>
<dbReference type="InterPro" id="IPR003135">
    <property type="entry name" value="ATP-grasp_carboxylate-amine"/>
</dbReference>
<gene>
    <name evidence="5 6 7" type="primary">purK</name>
    <name evidence="7" type="ORF">GMA92_06660</name>
</gene>
<organism evidence="7 8">
    <name type="scientific">Turicibacter sanguinis</name>
    <dbReference type="NCBI Taxonomy" id="154288"/>
    <lineage>
        <taxon>Bacteria</taxon>
        <taxon>Bacillati</taxon>
        <taxon>Bacillota</taxon>
        <taxon>Erysipelotrichia</taxon>
        <taxon>Erysipelotrichales</taxon>
        <taxon>Turicibacteraceae</taxon>
        <taxon>Turicibacter</taxon>
    </lineage>
</organism>
<feature type="binding site" evidence="5">
    <location>
        <begin position="152"/>
        <end position="158"/>
    </location>
    <ligand>
        <name>ATP</name>
        <dbReference type="ChEBI" id="CHEBI:30616"/>
    </ligand>
</feature>
<evidence type="ECO:0000256" key="2">
    <source>
        <dbReference type="ARBA" id="ARBA00022741"/>
    </source>
</evidence>
<dbReference type="FunFam" id="3.30.1490.20:FF:000015">
    <property type="entry name" value="N5-carboxyaminoimidazole ribonucleotide synthase"/>
    <property type="match status" value="1"/>
</dbReference>
<dbReference type="PROSITE" id="PS50975">
    <property type="entry name" value="ATP_GRASP"/>
    <property type="match status" value="1"/>
</dbReference>
<dbReference type="InterPro" id="IPR013815">
    <property type="entry name" value="ATP_grasp_subdomain_1"/>
</dbReference>
<evidence type="ECO:0000256" key="4">
    <source>
        <dbReference type="ARBA" id="ARBA00022840"/>
    </source>
</evidence>
<dbReference type="FunFam" id="3.40.50.20:FF:000016">
    <property type="entry name" value="N5-carboxyaminoimidazole ribonucleotide synthase"/>
    <property type="match status" value="1"/>
</dbReference>
<name>A0A173S632_9FIRM</name>
<dbReference type="GO" id="GO:0005829">
    <property type="term" value="C:cytosol"/>
    <property type="evidence" value="ECO:0007669"/>
    <property type="project" value="TreeGrafter"/>
</dbReference>
<evidence type="ECO:0000256" key="1">
    <source>
        <dbReference type="ARBA" id="ARBA00022598"/>
    </source>
</evidence>
<evidence type="ECO:0000256" key="5">
    <source>
        <dbReference type="HAMAP-Rule" id="MF_01928"/>
    </source>
</evidence>
<reference evidence="7 8" key="1">
    <citation type="journal article" date="2019" name="Nat. Med.">
        <title>A library of human gut bacterial isolates paired with longitudinal multiomics data enables mechanistic microbiome research.</title>
        <authorList>
            <person name="Poyet M."/>
            <person name="Groussin M."/>
            <person name="Gibbons S.M."/>
            <person name="Avila-Pacheco J."/>
            <person name="Jiang X."/>
            <person name="Kearney S.M."/>
            <person name="Perrotta A.R."/>
            <person name="Berdy B."/>
            <person name="Zhao S."/>
            <person name="Lieberman T.D."/>
            <person name="Swanson P.K."/>
            <person name="Smith M."/>
            <person name="Roesemann S."/>
            <person name="Alexander J.E."/>
            <person name="Rich S.A."/>
            <person name="Livny J."/>
            <person name="Vlamakis H."/>
            <person name="Clish C."/>
            <person name="Bullock K."/>
            <person name="Deik A."/>
            <person name="Scott J."/>
            <person name="Pierce K.A."/>
            <person name="Xavier R.J."/>
            <person name="Alm E.J."/>
        </authorList>
    </citation>
    <scope>NUCLEOTIDE SEQUENCE [LARGE SCALE GENOMIC DNA]</scope>
    <source>
        <strain evidence="7 8">BIOML-A198</strain>
    </source>
</reference>
<dbReference type="NCBIfam" id="TIGR01161">
    <property type="entry name" value="purK"/>
    <property type="match status" value="1"/>
</dbReference>
<comment type="function">
    <text evidence="5">Catalyzes the ATP-dependent conversion of 5-aminoimidazole ribonucleotide (AIR) and HCO(3)(-) to N5-carboxyaminoimidazole ribonucleotide (N5-CAIR).</text>
</comment>
<dbReference type="Pfam" id="PF22660">
    <property type="entry name" value="RS_preATP-grasp-like"/>
    <property type="match status" value="1"/>
</dbReference>